<feature type="domain" description="ATP-grasp" evidence="5">
    <location>
        <begin position="531"/>
        <end position="729"/>
    </location>
</feature>
<keyword evidence="7" id="KW-1185">Reference proteome</keyword>
<evidence type="ECO:0000259" key="5">
    <source>
        <dbReference type="PROSITE" id="PS50975"/>
    </source>
</evidence>
<keyword evidence="2 4" id="KW-0547">Nucleotide-binding</keyword>
<dbReference type="InterPro" id="IPR011761">
    <property type="entry name" value="ATP-grasp"/>
</dbReference>
<dbReference type="Gene3D" id="3.40.50.20">
    <property type="match status" value="2"/>
</dbReference>
<dbReference type="Gene3D" id="3.30.470.20">
    <property type="entry name" value="ATP-grasp fold, B domain"/>
    <property type="match status" value="2"/>
</dbReference>
<gene>
    <name evidence="6" type="ORF">NFC73_06850</name>
</gene>
<accession>A0ABT1LMU1</accession>
<dbReference type="Gene3D" id="3.30.1490.20">
    <property type="entry name" value="ATP-grasp fold, A domain"/>
    <property type="match status" value="2"/>
</dbReference>
<dbReference type="Pfam" id="PF13535">
    <property type="entry name" value="ATP-grasp_4"/>
    <property type="match status" value="1"/>
</dbReference>
<evidence type="ECO:0000313" key="7">
    <source>
        <dbReference type="Proteomes" id="UP001524318"/>
    </source>
</evidence>
<evidence type="ECO:0000256" key="4">
    <source>
        <dbReference type="PROSITE-ProRule" id="PRU00409"/>
    </source>
</evidence>
<evidence type="ECO:0000256" key="2">
    <source>
        <dbReference type="ARBA" id="ARBA00022741"/>
    </source>
</evidence>
<dbReference type="Proteomes" id="UP001524318">
    <property type="component" value="Unassembled WGS sequence"/>
</dbReference>
<comment type="caution">
    <text evidence="6">The sequence shown here is derived from an EMBL/GenBank/DDBJ whole genome shotgun (WGS) entry which is preliminary data.</text>
</comment>
<feature type="domain" description="ATP-grasp" evidence="5">
    <location>
        <begin position="129"/>
        <end position="319"/>
    </location>
</feature>
<name>A0ABT1LMU1_9MICC</name>
<reference evidence="6 7" key="1">
    <citation type="submission" date="2022-06" db="EMBL/GenBank/DDBJ databases">
        <title>Pseudarthrobacter sp. strain RMG13 Genome sequencing and assembly.</title>
        <authorList>
            <person name="Kim I."/>
        </authorList>
    </citation>
    <scope>NUCLEOTIDE SEQUENCE [LARGE SCALE GENOMIC DNA]</scope>
    <source>
        <strain evidence="6 7">RMG13</strain>
    </source>
</reference>
<dbReference type="PANTHER" id="PTHR43585">
    <property type="entry name" value="FUMIPYRROLE BIOSYNTHESIS PROTEIN C"/>
    <property type="match status" value="1"/>
</dbReference>
<keyword evidence="1" id="KW-0436">Ligase</keyword>
<dbReference type="EMBL" id="JANCLV010000003">
    <property type="protein sequence ID" value="MCP8999451.1"/>
    <property type="molecule type" value="Genomic_DNA"/>
</dbReference>
<dbReference type="SUPFAM" id="SSF56059">
    <property type="entry name" value="Glutathione synthetase ATP-binding domain-like"/>
    <property type="match status" value="2"/>
</dbReference>
<dbReference type="PANTHER" id="PTHR43585:SF2">
    <property type="entry name" value="ATP-GRASP ENZYME FSQD"/>
    <property type="match status" value="1"/>
</dbReference>
<organism evidence="6 7">
    <name type="scientific">Pseudarthrobacter humi</name>
    <dbReference type="NCBI Taxonomy" id="2952523"/>
    <lineage>
        <taxon>Bacteria</taxon>
        <taxon>Bacillati</taxon>
        <taxon>Actinomycetota</taxon>
        <taxon>Actinomycetes</taxon>
        <taxon>Micrococcales</taxon>
        <taxon>Micrococcaceae</taxon>
        <taxon>Pseudarthrobacter</taxon>
    </lineage>
</organism>
<evidence type="ECO:0000256" key="3">
    <source>
        <dbReference type="ARBA" id="ARBA00022840"/>
    </source>
</evidence>
<dbReference type="InterPro" id="IPR013815">
    <property type="entry name" value="ATP_grasp_subdomain_1"/>
</dbReference>
<evidence type="ECO:0000313" key="6">
    <source>
        <dbReference type="EMBL" id="MCP8999451.1"/>
    </source>
</evidence>
<keyword evidence="3 4" id="KW-0067">ATP-binding</keyword>
<dbReference type="PROSITE" id="PS50975">
    <property type="entry name" value="ATP_GRASP"/>
    <property type="match status" value="2"/>
</dbReference>
<sequence length="830" mass="89738">MKIHESSRSHILIVHRWRGEVARYAEYIDHASAAVTYVVTQAGMDSFPMQRAFDTEVVTTSGQPIATDTDIEVYAAAVQKMVGRVGPVTRLIALHEGDLLAAAVIRERLGIAGDRTSDVLPFRDKLVMARRLETNGVDVPATEPVETSQDILKFASNRGWPVFVKPRAGTGSSGTSRLDGPREVERFVLPDDEAMIVQPFIQGTVVHVDGYFTGTRLEVWKASHYLNTCYEFDSGATLGSVEIDDRTSLDHIADFTTKVLCGITQDPQVFHLELFARNSTLTEFDFLEIAARVGGAEIPYVWREVHNTDLLAIAFSIQAGQQICIPHRPLEKTTSDVAGWLIVPPSSASPCVVEAADSRIGAPGVYAEVLPTVGAVMPNVGGYEMTGARFRFRGPDTATVAKELLTVAADYELTTRATARETLLVFGAGAHKYREYGLQSLAGQANIVLLDTVDPTWQQDYIDRHLRISRDTPQETIRLVAQVLLETEGPVAVMTWDETLVALVAEIATIHDLPGMSPQAVANCRDKYATRSLLNAAGISPVHASLVSSEEEAVHQVRSSGGYPVILKPRSLAASVGVVLAADEAQLRAAYRQSEGSVYPGLGRQPGTLIEQFLEGDEISVDCIVFQGNVRCANVARKRLGPAPHFEEIGHLVCPWTDEAWFAEVEDMLQHVHTALGVSSGITHAEIRLTGRGPRLVELNCRLGGDLIPHLGYLAHGTNLVIAAKEIAFGRRPAVHQGGTGFAEVSFIYPDEDCVIENVDATAARTVPGIHAVHVLAEAGQVLQLPPRGVVPRAAAIIATGSSEESCADTIRKAADLLEIRSKPLAAAPA</sequence>
<dbReference type="SMART" id="SM01209">
    <property type="entry name" value="GARS_A"/>
    <property type="match status" value="1"/>
</dbReference>
<dbReference type="InterPro" id="IPR052032">
    <property type="entry name" value="ATP-dep_AA_Ligase"/>
</dbReference>
<dbReference type="RefSeq" id="WP_254748756.1">
    <property type="nucleotide sequence ID" value="NZ_JANCLV010000003.1"/>
</dbReference>
<proteinExistence type="predicted"/>
<protein>
    <submittedName>
        <fullName evidence="6">ATP-grasp domain-containing protein</fullName>
    </submittedName>
</protein>
<evidence type="ECO:0000256" key="1">
    <source>
        <dbReference type="ARBA" id="ARBA00022598"/>
    </source>
</evidence>
<dbReference type="InterPro" id="IPR003806">
    <property type="entry name" value="ATP-grasp_PylC-type"/>
</dbReference>
<dbReference type="Pfam" id="PF02655">
    <property type="entry name" value="ATP-grasp_3"/>
    <property type="match status" value="1"/>
</dbReference>